<evidence type="ECO:0000313" key="8">
    <source>
        <dbReference type="EMBL" id="RVT93064.1"/>
    </source>
</evidence>
<sequence>MAAVGVAAGVSGRLAAASGVQKVPSRRADLFVKRDFIPADLCAALIARIDADRRPSTMADHHGDASFRTSESCDLHAALPEAQAIDRAIADLTGLDPTHGEPLQGQRYDVGQEFRDHTDYFEPTGFDYLRYCADAGQRTWTVMIYLNRPISGGATRFRTLDKIVQPEPGKLLAWSNLDPAGHPNPATLHAGLKVRSGVKYVVTKWYRERPWVRP</sequence>
<dbReference type="OrthoDB" id="269774at2"/>
<keyword evidence="4" id="KW-0223">Dioxygenase</keyword>
<dbReference type="PANTHER" id="PTHR10869">
    <property type="entry name" value="PROLYL 4-HYDROXYLASE ALPHA SUBUNIT"/>
    <property type="match status" value="1"/>
</dbReference>
<gene>
    <name evidence="8" type="ORF">EOD43_03965</name>
</gene>
<dbReference type="GO" id="GO:0016705">
    <property type="term" value="F:oxidoreductase activity, acting on paired donors, with incorporation or reduction of molecular oxygen"/>
    <property type="evidence" value="ECO:0007669"/>
    <property type="project" value="InterPro"/>
</dbReference>
<dbReference type="InterPro" id="IPR045054">
    <property type="entry name" value="P4HA-like"/>
</dbReference>
<keyword evidence="9" id="KW-1185">Reference proteome</keyword>
<evidence type="ECO:0000256" key="4">
    <source>
        <dbReference type="ARBA" id="ARBA00022964"/>
    </source>
</evidence>
<dbReference type="GO" id="GO:0031418">
    <property type="term" value="F:L-ascorbic acid binding"/>
    <property type="evidence" value="ECO:0007669"/>
    <property type="project" value="UniProtKB-KW"/>
</dbReference>
<proteinExistence type="predicted"/>
<dbReference type="InterPro" id="IPR005123">
    <property type="entry name" value="Oxoglu/Fe-dep_dioxygenase_dom"/>
</dbReference>
<evidence type="ECO:0000256" key="1">
    <source>
        <dbReference type="ARBA" id="ARBA00001961"/>
    </source>
</evidence>
<dbReference type="InterPro" id="IPR044862">
    <property type="entry name" value="Pro_4_hyd_alph_FE2OG_OXY"/>
</dbReference>
<evidence type="ECO:0000256" key="6">
    <source>
        <dbReference type="ARBA" id="ARBA00023004"/>
    </source>
</evidence>
<evidence type="ECO:0000259" key="7">
    <source>
        <dbReference type="PROSITE" id="PS51471"/>
    </source>
</evidence>
<dbReference type="Proteomes" id="UP000282971">
    <property type="component" value="Unassembled WGS sequence"/>
</dbReference>
<feature type="domain" description="Fe2OG dioxygenase" evidence="7">
    <location>
        <begin position="99"/>
        <end position="208"/>
    </location>
</feature>
<evidence type="ECO:0000256" key="5">
    <source>
        <dbReference type="ARBA" id="ARBA00023002"/>
    </source>
</evidence>
<dbReference type="PANTHER" id="PTHR10869:SF246">
    <property type="entry name" value="TRANSMEMBRANE PROLYL 4-HYDROXYLASE"/>
    <property type="match status" value="1"/>
</dbReference>
<comment type="cofactor">
    <cofactor evidence="1">
        <name>L-ascorbate</name>
        <dbReference type="ChEBI" id="CHEBI:38290"/>
    </cofactor>
</comment>
<keyword evidence="6" id="KW-0408">Iron</keyword>
<dbReference type="GO" id="GO:0005506">
    <property type="term" value="F:iron ion binding"/>
    <property type="evidence" value="ECO:0007669"/>
    <property type="project" value="InterPro"/>
</dbReference>
<dbReference type="SMART" id="SM00702">
    <property type="entry name" value="P4Hc"/>
    <property type="match status" value="1"/>
</dbReference>
<dbReference type="EMBL" id="SACN01000001">
    <property type="protein sequence ID" value="RVT93064.1"/>
    <property type="molecule type" value="Genomic_DNA"/>
</dbReference>
<dbReference type="Pfam" id="PF13640">
    <property type="entry name" value="2OG-FeII_Oxy_3"/>
    <property type="match status" value="1"/>
</dbReference>
<reference evidence="8 9" key="1">
    <citation type="submission" date="2019-01" db="EMBL/GenBank/DDBJ databases">
        <authorList>
            <person name="Chen W.-M."/>
        </authorList>
    </citation>
    <scope>NUCLEOTIDE SEQUENCE [LARGE SCALE GENOMIC DNA]</scope>
    <source>
        <strain evidence="8 9">CCP-7</strain>
    </source>
</reference>
<keyword evidence="3" id="KW-0847">Vitamin C</keyword>
<protein>
    <submittedName>
        <fullName evidence="8">2OG-Fe(II) oxygenase</fullName>
    </submittedName>
</protein>
<dbReference type="InterPro" id="IPR006620">
    <property type="entry name" value="Pro_4_hyd_alph"/>
</dbReference>
<evidence type="ECO:0000256" key="2">
    <source>
        <dbReference type="ARBA" id="ARBA00022723"/>
    </source>
</evidence>
<evidence type="ECO:0000256" key="3">
    <source>
        <dbReference type="ARBA" id="ARBA00022896"/>
    </source>
</evidence>
<dbReference type="RefSeq" id="WP_127741302.1">
    <property type="nucleotide sequence ID" value="NZ_SACN01000001.1"/>
</dbReference>
<dbReference type="GO" id="GO:0051213">
    <property type="term" value="F:dioxygenase activity"/>
    <property type="evidence" value="ECO:0007669"/>
    <property type="project" value="UniProtKB-KW"/>
</dbReference>
<keyword evidence="5" id="KW-0560">Oxidoreductase</keyword>
<name>A0A437M6D7_9SPHN</name>
<dbReference type="Gene3D" id="2.60.120.620">
    <property type="entry name" value="q2cbj1_9rhob like domain"/>
    <property type="match status" value="1"/>
</dbReference>
<organism evidence="8 9">
    <name type="scientific">Sphingomonas crocodyli</name>
    <dbReference type="NCBI Taxonomy" id="1979270"/>
    <lineage>
        <taxon>Bacteria</taxon>
        <taxon>Pseudomonadati</taxon>
        <taxon>Pseudomonadota</taxon>
        <taxon>Alphaproteobacteria</taxon>
        <taxon>Sphingomonadales</taxon>
        <taxon>Sphingomonadaceae</taxon>
        <taxon>Sphingomonas</taxon>
    </lineage>
</organism>
<keyword evidence="2" id="KW-0479">Metal-binding</keyword>
<accession>A0A437M6D7</accession>
<evidence type="ECO:0000313" key="9">
    <source>
        <dbReference type="Proteomes" id="UP000282971"/>
    </source>
</evidence>
<comment type="caution">
    <text evidence="8">The sequence shown here is derived from an EMBL/GenBank/DDBJ whole genome shotgun (WGS) entry which is preliminary data.</text>
</comment>
<dbReference type="AlphaFoldDB" id="A0A437M6D7"/>
<dbReference type="PROSITE" id="PS51471">
    <property type="entry name" value="FE2OG_OXY"/>
    <property type="match status" value="1"/>
</dbReference>